<protein>
    <recommendedName>
        <fullName evidence="4">FAD-binding domain-containing protein</fullName>
    </recommendedName>
</protein>
<accession>A0AA38FIZ5</accession>
<comment type="similarity">
    <text evidence="3">Belongs to the 3-hydroxybenzoate 6-hydroxylase family.</text>
</comment>
<organism evidence="5 6">
    <name type="scientific">Taxus chinensis</name>
    <name type="common">Chinese yew</name>
    <name type="synonym">Taxus wallichiana var. chinensis</name>
    <dbReference type="NCBI Taxonomy" id="29808"/>
    <lineage>
        <taxon>Eukaryota</taxon>
        <taxon>Viridiplantae</taxon>
        <taxon>Streptophyta</taxon>
        <taxon>Embryophyta</taxon>
        <taxon>Tracheophyta</taxon>
        <taxon>Spermatophyta</taxon>
        <taxon>Pinopsida</taxon>
        <taxon>Pinidae</taxon>
        <taxon>Conifers II</taxon>
        <taxon>Cupressales</taxon>
        <taxon>Taxaceae</taxon>
        <taxon>Taxus</taxon>
    </lineage>
</organism>
<dbReference type="SUPFAM" id="SSF51905">
    <property type="entry name" value="FAD/NAD(P)-binding domain"/>
    <property type="match status" value="1"/>
</dbReference>
<dbReference type="GO" id="GO:0004497">
    <property type="term" value="F:monooxygenase activity"/>
    <property type="evidence" value="ECO:0007669"/>
    <property type="project" value="UniProtKB-KW"/>
</dbReference>
<dbReference type="Gene3D" id="3.50.50.60">
    <property type="entry name" value="FAD/NAD(P)-binding domain"/>
    <property type="match status" value="1"/>
</dbReference>
<evidence type="ECO:0000259" key="4">
    <source>
        <dbReference type="Pfam" id="PF01494"/>
    </source>
</evidence>
<evidence type="ECO:0000256" key="3">
    <source>
        <dbReference type="ARBA" id="ARBA00024018"/>
    </source>
</evidence>
<dbReference type="AlphaFoldDB" id="A0AA38FIZ5"/>
<evidence type="ECO:0000256" key="2">
    <source>
        <dbReference type="ARBA" id="ARBA00023033"/>
    </source>
</evidence>
<proteinExistence type="inferred from homology"/>
<sequence>MHRPSKIEADNHKCVEFEGVVIAGGGIGGLATALALHRVGLESLVLEQGSSLRATGAALNLWTNAWKALEALGIADELRTRHIRLQGSRMVSVEDGLDKEVSFRNHEVRCVKRGVLIETLAEALPSRVIRFNSRVVAVLTNSNSGFPTIELEDGTYIKAKVLIGCDGVNSIVSHWLGIQSARLLGRSTSRGLSIYPQGHKFEPRLYINLKNGVRAGYIPINDTDVFWFLNRKSFTK</sequence>
<dbReference type="EMBL" id="JAHRHJ020000008">
    <property type="protein sequence ID" value="KAH9305048.1"/>
    <property type="molecule type" value="Genomic_DNA"/>
</dbReference>
<name>A0AA38FIZ5_TAXCH</name>
<dbReference type="OMA" id="FPTIELE"/>
<dbReference type="InterPro" id="IPR036188">
    <property type="entry name" value="FAD/NAD-bd_sf"/>
</dbReference>
<dbReference type="PANTHER" id="PTHR45934">
    <property type="entry name" value="FAD/NAD(P)-BINDING OXIDOREDUCTASE FAMILY PROTEIN"/>
    <property type="match status" value="1"/>
</dbReference>
<dbReference type="PRINTS" id="PR00420">
    <property type="entry name" value="RNGMNOXGNASE"/>
</dbReference>
<evidence type="ECO:0000313" key="5">
    <source>
        <dbReference type="EMBL" id="KAH9305048.1"/>
    </source>
</evidence>
<keyword evidence="2" id="KW-0503">Monooxygenase</keyword>
<evidence type="ECO:0000256" key="1">
    <source>
        <dbReference type="ARBA" id="ARBA00023002"/>
    </source>
</evidence>
<dbReference type="PANTHER" id="PTHR45934:SF9">
    <property type="entry name" value="FAD_NAD(P)-BINDING OXIDOREDUCTASE FAMILY PROTEIN"/>
    <property type="match status" value="1"/>
</dbReference>
<feature type="domain" description="FAD-binding" evidence="4">
    <location>
        <begin position="20"/>
        <end position="179"/>
    </location>
</feature>
<feature type="non-terminal residue" evidence="5">
    <location>
        <position position="236"/>
    </location>
</feature>
<gene>
    <name evidence="5" type="ORF">KI387_009452</name>
</gene>
<dbReference type="GO" id="GO:0071949">
    <property type="term" value="F:FAD binding"/>
    <property type="evidence" value="ECO:0007669"/>
    <property type="project" value="InterPro"/>
</dbReference>
<dbReference type="Proteomes" id="UP000824469">
    <property type="component" value="Unassembled WGS sequence"/>
</dbReference>
<dbReference type="Pfam" id="PF01494">
    <property type="entry name" value="FAD_binding_3"/>
    <property type="match status" value="1"/>
</dbReference>
<reference evidence="5 6" key="1">
    <citation type="journal article" date="2021" name="Nat. Plants">
        <title>The Taxus genome provides insights into paclitaxel biosynthesis.</title>
        <authorList>
            <person name="Xiong X."/>
            <person name="Gou J."/>
            <person name="Liao Q."/>
            <person name="Li Y."/>
            <person name="Zhou Q."/>
            <person name="Bi G."/>
            <person name="Li C."/>
            <person name="Du R."/>
            <person name="Wang X."/>
            <person name="Sun T."/>
            <person name="Guo L."/>
            <person name="Liang H."/>
            <person name="Lu P."/>
            <person name="Wu Y."/>
            <person name="Zhang Z."/>
            <person name="Ro D.K."/>
            <person name="Shang Y."/>
            <person name="Huang S."/>
            <person name="Yan J."/>
        </authorList>
    </citation>
    <scope>NUCLEOTIDE SEQUENCE [LARGE SCALE GENOMIC DNA]</scope>
    <source>
        <strain evidence="5">Ta-2019</strain>
    </source>
</reference>
<dbReference type="InterPro" id="IPR002938">
    <property type="entry name" value="FAD-bd"/>
</dbReference>
<comment type="caution">
    <text evidence="5">The sequence shown here is derived from an EMBL/GenBank/DDBJ whole genome shotgun (WGS) entry which is preliminary data.</text>
</comment>
<keyword evidence="6" id="KW-1185">Reference proteome</keyword>
<keyword evidence="1" id="KW-0560">Oxidoreductase</keyword>
<evidence type="ECO:0000313" key="6">
    <source>
        <dbReference type="Proteomes" id="UP000824469"/>
    </source>
</evidence>
<dbReference type="InterPro" id="IPR044560">
    <property type="entry name" value="MOase"/>
</dbReference>